<reference evidence="1 2" key="4">
    <citation type="journal article" date="2011" name="BMC Genomics">
        <title>RNA-Seq improves annotation of protein-coding genes in the cucumber genome.</title>
        <authorList>
            <person name="Li Z."/>
            <person name="Zhang Z."/>
            <person name="Yan P."/>
            <person name="Huang S."/>
            <person name="Fei Z."/>
            <person name="Lin K."/>
        </authorList>
    </citation>
    <scope>NUCLEOTIDE SEQUENCE [LARGE SCALE GENOMIC DNA]</scope>
    <source>
        <strain evidence="2">cv. 9930</strain>
    </source>
</reference>
<protein>
    <submittedName>
        <fullName evidence="1">Uncharacterized protein</fullName>
    </submittedName>
</protein>
<evidence type="ECO:0000313" key="1">
    <source>
        <dbReference type="EMBL" id="KGN54247.1"/>
    </source>
</evidence>
<dbReference type="Gramene" id="KGN54247">
    <property type="protein sequence ID" value="KGN54247"/>
    <property type="gene ID" value="Csa_4G295510"/>
</dbReference>
<reference evidence="1 2" key="2">
    <citation type="journal article" date="2009" name="PLoS ONE">
        <title>An integrated genetic and cytogenetic map of the cucumber genome.</title>
        <authorList>
            <person name="Ren Y."/>
            <person name="Zhang Z."/>
            <person name="Liu J."/>
            <person name="Staub J.E."/>
            <person name="Han Y."/>
            <person name="Cheng Z."/>
            <person name="Li X."/>
            <person name="Lu J."/>
            <person name="Miao H."/>
            <person name="Kang H."/>
            <person name="Xie B."/>
            <person name="Gu X."/>
            <person name="Wang X."/>
            <person name="Du Y."/>
            <person name="Jin W."/>
            <person name="Huang S."/>
        </authorList>
    </citation>
    <scope>NUCLEOTIDE SEQUENCE [LARGE SCALE GENOMIC DNA]</scope>
    <source>
        <strain evidence="2">cv. 9930</strain>
    </source>
</reference>
<accession>A0A0A0L0X2</accession>
<evidence type="ECO:0000313" key="2">
    <source>
        <dbReference type="Proteomes" id="UP000029981"/>
    </source>
</evidence>
<keyword evidence="2" id="KW-1185">Reference proteome</keyword>
<reference evidence="1 2" key="1">
    <citation type="journal article" date="2009" name="Nat. Genet.">
        <title>The genome of the cucumber, Cucumis sativus L.</title>
        <authorList>
            <person name="Huang S."/>
            <person name="Li R."/>
            <person name="Zhang Z."/>
            <person name="Li L."/>
            <person name="Gu X."/>
            <person name="Fan W."/>
            <person name="Lucas W.J."/>
            <person name="Wang X."/>
            <person name="Xie B."/>
            <person name="Ni P."/>
            <person name="Ren Y."/>
            <person name="Zhu H."/>
            <person name="Li J."/>
            <person name="Lin K."/>
            <person name="Jin W."/>
            <person name="Fei Z."/>
            <person name="Li G."/>
            <person name="Staub J."/>
            <person name="Kilian A."/>
            <person name="van der Vossen E.A."/>
            <person name="Wu Y."/>
            <person name="Guo J."/>
            <person name="He J."/>
            <person name="Jia Z."/>
            <person name="Ren Y."/>
            <person name="Tian G."/>
            <person name="Lu Y."/>
            <person name="Ruan J."/>
            <person name="Qian W."/>
            <person name="Wang M."/>
            <person name="Huang Q."/>
            <person name="Li B."/>
            <person name="Xuan Z."/>
            <person name="Cao J."/>
            <person name="Asan"/>
            <person name="Wu Z."/>
            <person name="Zhang J."/>
            <person name="Cai Q."/>
            <person name="Bai Y."/>
            <person name="Zhao B."/>
            <person name="Han Y."/>
            <person name="Li Y."/>
            <person name="Li X."/>
            <person name="Wang S."/>
            <person name="Shi Q."/>
            <person name="Liu S."/>
            <person name="Cho W.K."/>
            <person name="Kim J.Y."/>
            <person name="Xu Y."/>
            <person name="Heller-Uszynska K."/>
            <person name="Miao H."/>
            <person name="Cheng Z."/>
            <person name="Zhang S."/>
            <person name="Wu J."/>
            <person name="Yang Y."/>
            <person name="Kang H."/>
            <person name="Li M."/>
            <person name="Liang H."/>
            <person name="Ren X."/>
            <person name="Shi Z."/>
            <person name="Wen M."/>
            <person name="Jian M."/>
            <person name="Yang H."/>
            <person name="Zhang G."/>
            <person name="Yang Z."/>
            <person name="Chen R."/>
            <person name="Liu S."/>
            <person name="Li J."/>
            <person name="Ma L."/>
            <person name="Liu H."/>
            <person name="Zhou Y."/>
            <person name="Zhao J."/>
            <person name="Fang X."/>
            <person name="Li G."/>
            <person name="Fang L."/>
            <person name="Li Y."/>
            <person name="Liu D."/>
            <person name="Zheng H."/>
            <person name="Zhang Y."/>
            <person name="Qin N."/>
            <person name="Li Z."/>
            <person name="Yang G."/>
            <person name="Yang S."/>
            <person name="Bolund L."/>
            <person name="Kristiansen K."/>
            <person name="Zheng H."/>
            <person name="Li S."/>
            <person name="Zhang X."/>
            <person name="Yang H."/>
            <person name="Wang J."/>
            <person name="Sun R."/>
            <person name="Zhang B."/>
            <person name="Jiang S."/>
            <person name="Wang J."/>
            <person name="Du Y."/>
            <person name="Li S."/>
        </authorList>
    </citation>
    <scope>NUCLEOTIDE SEQUENCE [LARGE SCALE GENOMIC DNA]</scope>
    <source>
        <strain evidence="2">cv. 9930</strain>
    </source>
</reference>
<name>A0A0A0L0X2_CUCSA</name>
<sequence>MESLTPSFPSLFYTLKSLAAAAATTISTAVYSPSTLCSSYEGLRVFIISGLRINDSLLDGKEGRPKYPRRWVILPPFF</sequence>
<dbReference type="Proteomes" id="UP000029981">
    <property type="component" value="Chromosome 4"/>
</dbReference>
<organism evidence="1 2">
    <name type="scientific">Cucumis sativus</name>
    <name type="common">Cucumber</name>
    <dbReference type="NCBI Taxonomy" id="3659"/>
    <lineage>
        <taxon>Eukaryota</taxon>
        <taxon>Viridiplantae</taxon>
        <taxon>Streptophyta</taxon>
        <taxon>Embryophyta</taxon>
        <taxon>Tracheophyta</taxon>
        <taxon>Spermatophyta</taxon>
        <taxon>Magnoliopsida</taxon>
        <taxon>eudicotyledons</taxon>
        <taxon>Gunneridae</taxon>
        <taxon>Pentapetalae</taxon>
        <taxon>rosids</taxon>
        <taxon>fabids</taxon>
        <taxon>Cucurbitales</taxon>
        <taxon>Cucurbitaceae</taxon>
        <taxon>Benincaseae</taxon>
        <taxon>Cucumis</taxon>
    </lineage>
</organism>
<reference evidence="1 2" key="3">
    <citation type="journal article" date="2010" name="BMC Genomics">
        <title>Transcriptome sequencing and comparative analysis of cucumber flowers with different sex types.</title>
        <authorList>
            <person name="Guo S."/>
            <person name="Zheng Y."/>
            <person name="Joung J.G."/>
            <person name="Liu S."/>
            <person name="Zhang Z."/>
            <person name="Crasta O.R."/>
            <person name="Sobral B.W."/>
            <person name="Xu Y."/>
            <person name="Huang S."/>
            <person name="Fei Z."/>
        </authorList>
    </citation>
    <scope>NUCLEOTIDE SEQUENCE [LARGE SCALE GENOMIC DNA]</scope>
    <source>
        <strain evidence="2">cv. 9930</strain>
    </source>
</reference>
<proteinExistence type="predicted"/>
<gene>
    <name evidence="1" type="ORF">Csa_4G295510</name>
</gene>
<dbReference type="AlphaFoldDB" id="A0A0A0L0X2"/>
<dbReference type="EMBL" id="CM002925">
    <property type="protein sequence ID" value="KGN54247.1"/>
    <property type="molecule type" value="Genomic_DNA"/>
</dbReference>